<proteinExistence type="predicted"/>
<dbReference type="Proteomes" id="UP001165297">
    <property type="component" value="Unassembled WGS sequence"/>
</dbReference>
<accession>A0ABS8AE02</accession>
<keyword evidence="2" id="KW-1185">Reference proteome</keyword>
<protein>
    <recommendedName>
        <fullName evidence="3">DUF4304 domain-containing protein</fullName>
    </recommendedName>
</protein>
<sequence>MDKKIIDEVNSVVKASPRAVERYFIKRLREADNLGFGWKVRGSAVGGGYISIKAKFYYRNDTLVSYSVFPELPDESKLKNTYANWYAPAFIVDSIEIKPFRYNDALLSTPLATYHEPYSSTSMTKAIAAYMSPESGLEYGTYGGYSSSMLQNRKNFTNLQDSLSSGQVLLMMHAVNPASRLTAIEYYLKNKKLFTNQPHIEQWIETVFRELPEVKSLQGCMGGMYNARMLVSWYSSIE</sequence>
<gene>
    <name evidence="1" type="ORF">LGH70_10195</name>
</gene>
<reference evidence="1" key="1">
    <citation type="submission" date="2021-10" db="EMBL/GenBank/DDBJ databases">
        <authorList>
            <person name="Dean J.D."/>
            <person name="Kim M.K."/>
            <person name="Newey C.N."/>
            <person name="Stoker T.S."/>
            <person name="Thompson D.W."/>
            <person name="Grose J.H."/>
        </authorList>
    </citation>
    <scope>NUCLEOTIDE SEQUENCE</scope>
    <source>
        <strain evidence="1">BT635</strain>
    </source>
</reference>
<evidence type="ECO:0000313" key="1">
    <source>
        <dbReference type="EMBL" id="MCB2377952.1"/>
    </source>
</evidence>
<evidence type="ECO:0000313" key="2">
    <source>
        <dbReference type="Proteomes" id="UP001165297"/>
    </source>
</evidence>
<dbReference type="RefSeq" id="WP_226185129.1">
    <property type="nucleotide sequence ID" value="NZ_JAJADQ010000004.1"/>
</dbReference>
<evidence type="ECO:0008006" key="3">
    <source>
        <dbReference type="Google" id="ProtNLM"/>
    </source>
</evidence>
<dbReference type="EMBL" id="JAJADQ010000004">
    <property type="protein sequence ID" value="MCB2377952.1"/>
    <property type="molecule type" value="Genomic_DNA"/>
</dbReference>
<name>A0ABS8AE02_9BACT</name>
<comment type="caution">
    <text evidence="1">The sequence shown here is derived from an EMBL/GenBank/DDBJ whole genome shotgun (WGS) entry which is preliminary data.</text>
</comment>
<organism evidence="1 2">
    <name type="scientific">Hymenobacter nitidus</name>
    <dbReference type="NCBI Taxonomy" id="2880929"/>
    <lineage>
        <taxon>Bacteria</taxon>
        <taxon>Pseudomonadati</taxon>
        <taxon>Bacteroidota</taxon>
        <taxon>Cytophagia</taxon>
        <taxon>Cytophagales</taxon>
        <taxon>Hymenobacteraceae</taxon>
        <taxon>Hymenobacter</taxon>
    </lineage>
</organism>